<evidence type="ECO:0000313" key="2">
    <source>
        <dbReference type="EMBL" id="OWO99137.1"/>
    </source>
</evidence>
<sequence>MRFAGRKLLSPLRMAPARSYSNQPLSFVPKKKSVLTRLVRVPPPKPADQRTPTANRPISDPPSLEPASDFAFLCHNGERQEAARREDKAVEHARPEKDNREATLDAREAGKTGGSGGKSEDSGFNVDDFFDDG</sequence>
<evidence type="ECO:0000256" key="1">
    <source>
        <dbReference type="SAM" id="MobiDB-lite"/>
    </source>
</evidence>
<evidence type="ECO:0000313" key="3">
    <source>
        <dbReference type="Proteomes" id="UP000242519"/>
    </source>
</evidence>
<dbReference type="Proteomes" id="UP000242519">
    <property type="component" value="Unassembled WGS sequence"/>
</dbReference>
<organism evidence="2 3">
    <name type="scientific">Diplocarpon coronariae</name>
    <dbReference type="NCBI Taxonomy" id="2795749"/>
    <lineage>
        <taxon>Eukaryota</taxon>
        <taxon>Fungi</taxon>
        <taxon>Dikarya</taxon>
        <taxon>Ascomycota</taxon>
        <taxon>Pezizomycotina</taxon>
        <taxon>Leotiomycetes</taxon>
        <taxon>Helotiales</taxon>
        <taxon>Drepanopezizaceae</taxon>
        <taxon>Diplocarpon</taxon>
    </lineage>
</organism>
<dbReference type="InParanoid" id="A0A218YVM7"/>
<name>A0A218YVM7_9HELO</name>
<dbReference type="AlphaFoldDB" id="A0A218YVM7"/>
<accession>A0A218YVM7</accession>
<comment type="caution">
    <text evidence="2">The sequence shown here is derived from an EMBL/GenBank/DDBJ whole genome shotgun (WGS) entry which is preliminary data.</text>
</comment>
<keyword evidence="3" id="KW-1185">Reference proteome</keyword>
<gene>
    <name evidence="2" type="ORF">B2J93_1935</name>
</gene>
<feature type="compositionally biased region" description="Basic and acidic residues" evidence="1">
    <location>
        <begin position="76"/>
        <end position="110"/>
    </location>
</feature>
<reference evidence="2 3" key="1">
    <citation type="submission" date="2017-04" db="EMBL/GenBank/DDBJ databases">
        <title>Draft genome sequence of Marssonina coronaria NL1: causal agent of apple blotch.</title>
        <authorList>
            <person name="Cheng Q."/>
        </authorList>
    </citation>
    <scope>NUCLEOTIDE SEQUENCE [LARGE SCALE GENOMIC DNA]</scope>
    <source>
        <strain evidence="2 3">NL1</strain>
    </source>
</reference>
<protein>
    <submittedName>
        <fullName evidence="2">Uncharacterized protein</fullName>
    </submittedName>
</protein>
<feature type="region of interest" description="Disordered" evidence="1">
    <location>
        <begin position="38"/>
        <end position="133"/>
    </location>
</feature>
<dbReference type="EMBL" id="MZNU01000369">
    <property type="protein sequence ID" value="OWO99137.1"/>
    <property type="molecule type" value="Genomic_DNA"/>
</dbReference>
<proteinExistence type="predicted"/>